<dbReference type="STRING" id="1121895.GCA_000378485_01811"/>
<accession>A0A0A2MFF7</accession>
<gene>
    <name evidence="3" type="ORF">Q765_07420</name>
</gene>
<dbReference type="eggNOG" id="COG4935">
    <property type="taxonomic scope" value="Bacteria"/>
</dbReference>
<evidence type="ECO:0000313" key="4">
    <source>
        <dbReference type="Proteomes" id="UP000030152"/>
    </source>
</evidence>
<dbReference type="Proteomes" id="UP000030152">
    <property type="component" value="Unassembled WGS sequence"/>
</dbReference>
<dbReference type="InterPro" id="IPR036116">
    <property type="entry name" value="FN3_sf"/>
</dbReference>
<evidence type="ECO:0000259" key="2">
    <source>
        <dbReference type="PROSITE" id="PS50853"/>
    </source>
</evidence>
<dbReference type="InterPro" id="IPR003961">
    <property type="entry name" value="FN3_dom"/>
</dbReference>
<organism evidence="3 4">
    <name type="scientific">Flavobacterium rivuli WB 3.3-2 = DSM 21788</name>
    <dbReference type="NCBI Taxonomy" id="1121895"/>
    <lineage>
        <taxon>Bacteria</taxon>
        <taxon>Pseudomonadati</taxon>
        <taxon>Bacteroidota</taxon>
        <taxon>Flavobacteriia</taxon>
        <taxon>Flavobacteriales</taxon>
        <taxon>Flavobacteriaceae</taxon>
        <taxon>Flavobacterium</taxon>
    </lineage>
</organism>
<dbReference type="eggNOG" id="COG3227">
    <property type="taxonomic scope" value="Bacteria"/>
</dbReference>
<feature type="domain" description="Fibronectin type-III" evidence="2">
    <location>
        <begin position="1605"/>
        <end position="1696"/>
    </location>
</feature>
<dbReference type="eggNOG" id="COG1404">
    <property type="taxonomic scope" value="Bacteria"/>
</dbReference>
<proteinExistence type="predicted"/>
<comment type="caution">
    <text evidence="3">The sequence shown here is derived from an EMBL/GenBank/DDBJ whole genome shotgun (WGS) entry which is preliminary data.</text>
</comment>
<feature type="transmembrane region" description="Helical" evidence="1">
    <location>
        <begin position="38"/>
        <end position="55"/>
    </location>
</feature>
<sequence length="1774" mass="189887">MKNNYKLLPEGDSSFLPPPGNNGKRLDRMFPTILKNRMFALMACLFMLTGAHVFAQTGETCATAIDLTNLTSPINATTVGAANDVNPSCMGDTSGPDLVYSITVPNGYTIIIGQTVNDNNGQNYDSVHSVSYGTCASQTVIACIDDPDTIIEGPESQVEWENNTGSTQTVYWYQDGLDQNSQGTFTLAWSLLPPPACNVPRTVMATLTTATLATASWVIPNTGTVVNYEYAITNSDVPPASGTITTATTVTGITVAPNQQMYLYVRTNCGVTNGYSEWVVYPFYSGICIPTPEFADEGGIVNVTIGGDINNTTDATNAYYTDYSAQSATIGQGDIRQFSITMNTFSPYNIKMWVDWNNNLAFEDNEEVYSTTSQGTEFSTVRGNLTVPSTAAVGSHRLRIGAVPSWFGQPNACSTEYFGVYEDYTINVTTPPTCFAPLNVAYQNVSLGIVNISWSAPATGTAPAGYQYAIDTNYAPPATGTSVTATSVSGISVISDTEAYLHVRTNCGGSDYSQWNTIPLYNGFCTPAPEYVDGAGITNVTIGTLNNTTDLENSNYGNFTNLVTTVGQGVTQPFSITLNVYDRYHVKVWVDWNDDLDFTDANEEVYSGTSPSRETTTVFGTFLVPVTAALGNHRLRVGVSPNFENNPDSCFGNVTYGAVEDYTINVTTPPSCYTPTNPVGVSVSSGVANISWTAPTLGGTPAGYEYAVTSTATPPATGTVTTATSVANVAVTANAVSYIHVRTNCGSGSYSQWFTATYYNGHCQPHANYVDGRGITNVILGTINNTTEDETDNYGDYSAQAVTVGQGDTQPIRVTLSLNASYTFKVWIDWNNDLDFDDEGEEVLQTESENVAHAVITGTINIPLTAPLGSHRLRIGGVPGFEESPISPCFDDYYGTFEDYTITITAPPACFKPLNFEAESSGTGLATLTWAAPASGTPTGYEYAVTSTFTAPAAGTATTTTTVTNVAVTPNVTVYLHVRTSCGGSFSAWTTIPFYNGVCVPNNNYVDGDGITGFYTGSISNSTEEEEGNYGDYSAQVVNIGQGVVQPFRLALSTNVAYHVIIWADWNNDQVFDDSEAIYTGLSENSALSIIRSNFTIPLNAALGNHRIRIGISPIFSDPPTPCSVDFAGAYEDYTINVTTPPTCYIPVNPIGVATASGIANLSWSVPSQGGTPVGYEYAVDTNNSTVPATGTAVTGTTVTGYTGFTDNVYYYLHVRANCGGGDFSEWITSEPFRYLQGDTCESAIDLSTLISPYTFNTTGADDNYEVPCDSFGTAPDLFYSIQVPAGYTLDIGLTNTEYFSVYSLFYGSCTSQTLIACNTDASVPATWENLTDTTQTVYWVQDGFGQNDGEFTLEWSLTPPPACNKPRNLAAVLASLTTTNISWSAPNTGTPVGYEYAITQSATPPTSGTFTSSTSVPNVTVTPNVDLYLHVRTVCNDADGNSIWVSYLFFNGYCVPRNIESTSYYITGVSTTGGTTNFSSTSTSFSAFTDYTATHSVSTYPGGSFRIQATTPNTTDQYIYTVWIDWNNDFDFDDTGERMINTGYLRSPVAVGTVTVPVTAALGNYRVRIRNARFGAPVPACGEQGSGEAEDYTLQVVAAPSCFPPYNLSITPTDPGYANLNWSVPSLGGIPTGYEYVLSTSSTPPTGNGTPSPTFFVGDVAYDTTQSAYLFVRSNCGGGDYSTWATVPLLGTDSPDFLANSVIVYKEGSAINITSGSTLIKGVTIYDTRGRKLYSQADINNTEVALTGLQIQQQVVIVEINTTRGKVSKRIVF</sequence>
<keyword evidence="1" id="KW-0812">Transmembrane</keyword>
<evidence type="ECO:0000256" key="1">
    <source>
        <dbReference type="SAM" id="Phobius"/>
    </source>
</evidence>
<feature type="domain" description="Fibronectin type-III" evidence="2">
    <location>
        <begin position="1146"/>
        <end position="1239"/>
    </location>
</feature>
<dbReference type="RefSeq" id="WP_020212966.1">
    <property type="nucleotide sequence ID" value="NZ_JRLX01000006.1"/>
</dbReference>
<dbReference type="PROSITE" id="PS50853">
    <property type="entry name" value="FN3"/>
    <property type="match status" value="2"/>
</dbReference>
<dbReference type="SUPFAM" id="SSF49265">
    <property type="entry name" value="Fibronectin type III"/>
    <property type="match status" value="2"/>
</dbReference>
<dbReference type="InterPro" id="IPR045474">
    <property type="entry name" value="GEVED"/>
</dbReference>
<evidence type="ECO:0000313" key="3">
    <source>
        <dbReference type="EMBL" id="KGO87035.1"/>
    </source>
</evidence>
<keyword evidence="1" id="KW-0472">Membrane</keyword>
<dbReference type="OrthoDB" id="6278496at2"/>
<keyword evidence="4" id="KW-1185">Reference proteome</keyword>
<dbReference type="NCBIfam" id="NF033708">
    <property type="entry name" value="T9SS_Cterm_ChiA"/>
    <property type="match status" value="1"/>
</dbReference>
<dbReference type="Pfam" id="PF20009">
    <property type="entry name" value="GEVED"/>
    <property type="match status" value="5"/>
</dbReference>
<protein>
    <recommendedName>
        <fullName evidence="2">Fibronectin type-III domain-containing protein</fullName>
    </recommendedName>
</protein>
<name>A0A0A2MFF7_9FLAO</name>
<dbReference type="eggNOG" id="COG2866">
    <property type="taxonomic scope" value="Bacteria"/>
</dbReference>
<keyword evidence="1" id="KW-1133">Transmembrane helix</keyword>
<reference evidence="3 4" key="1">
    <citation type="submission" date="2013-09" db="EMBL/GenBank/DDBJ databases">
        <authorList>
            <person name="Zeng Z."/>
            <person name="Chen C."/>
        </authorList>
    </citation>
    <scope>NUCLEOTIDE SEQUENCE [LARGE SCALE GENOMIC DNA]</scope>
    <source>
        <strain evidence="3 4">WB 3.3-2</strain>
    </source>
</reference>
<dbReference type="EMBL" id="JRLX01000006">
    <property type="protein sequence ID" value="KGO87035.1"/>
    <property type="molecule type" value="Genomic_DNA"/>
</dbReference>